<dbReference type="EMBL" id="JARVII010000011">
    <property type="protein sequence ID" value="MDG9699433.1"/>
    <property type="molecule type" value="Genomic_DNA"/>
</dbReference>
<evidence type="ECO:0000256" key="2">
    <source>
        <dbReference type="SAM" id="SignalP"/>
    </source>
</evidence>
<name>A0AAW6RGD6_9BURK</name>
<gene>
    <name evidence="3" type="ORF">QB898_06835</name>
</gene>
<dbReference type="Pfam" id="PF07813">
    <property type="entry name" value="LTXXQ"/>
    <property type="match status" value="1"/>
</dbReference>
<keyword evidence="2" id="KW-0732">Signal</keyword>
<accession>A0AAW6RGD6</accession>
<reference evidence="3 4" key="1">
    <citation type="submission" date="2023-04" db="EMBL/GenBank/DDBJ databases">
        <title>Ottowia paracancer sp. nov., isolated from human stomach.</title>
        <authorList>
            <person name="Song Y."/>
        </authorList>
    </citation>
    <scope>NUCLEOTIDE SEQUENCE [LARGE SCALE GENOMIC DNA]</scope>
    <source>
        <strain evidence="3 4">10c7w1</strain>
    </source>
</reference>
<dbReference type="Proteomes" id="UP001237156">
    <property type="component" value="Unassembled WGS sequence"/>
</dbReference>
<dbReference type="RefSeq" id="WP_279524332.1">
    <property type="nucleotide sequence ID" value="NZ_JARVII010000011.1"/>
</dbReference>
<dbReference type="InterPro" id="IPR012899">
    <property type="entry name" value="LTXXQ"/>
</dbReference>
<feature type="signal peptide" evidence="2">
    <location>
        <begin position="1"/>
        <end position="23"/>
    </location>
</feature>
<feature type="region of interest" description="Disordered" evidence="1">
    <location>
        <begin position="28"/>
        <end position="56"/>
    </location>
</feature>
<organism evidence="3 4">
    <name type="scientific">Ottowia cancrivicina</name>
    <dbReference type="NCBI Taxonomy" id="3040346"/>
    <lineage>
        <taxon>Bacteria</taxon>
        <taxon>Pseudomonadati</taxon>
        <taxon>Pseudomonadota</taxon>
        <taxon>Betaproteobacteria</taxon>
        <taxon>Burkholderiales</taxon>
        <taxon>Comamonadaceae</taxon>
        <taxon>Ottowia</taxon>
    </lineage>
</organism>
<evidence type="ECO:0000313" key="4">
    <source>
        <dbReference type="Proteomes" id="UP001237156"/>
    </source>
</evidence>
<feature type="compositionally biased region" description="Gly residues" evidence="1">
    <location>
        <begin position="177"/>
        <end position="194"/>
    </location>
</feature>
<feature type="compositionally biased region" description="Basic and acidic residues" evidence="1">
    <location>
        <begin position="150"/>
        <end position="162"/>
    </location>
</feature>
<evidence type="ECO:0000313" key="3">
    <source>
        <dbReference type="EMBL" id="MDG9699433.1"/>
    </source>
</evidence>
<sequence>MFHHRKPFLMAALMAVAAASAQAQMPASGEASAQADGAARQKTASHDGKAGQCHARMAERHAKRMAALKERLKISPAQEDAWNQFASAMQPPAPPAQRPDRAEFERLTTPERLDRMQAMQAEHQTRMAARNQAIKNFYAQLTPEQQKAFDQHAMHGRPEGRPHGRPHGKSRDERDGCQGGKGGPKAGFRGGGGPCAMPPDGPNGRPPRG</sequence>
<feature type="region of interest" description="Disordered" evidence="1">
    <location>
        <begin position="150"/>
        <end position="209"/>
    </location>
</feature>
<feature type="chain" id="PRO_5043352898" evidence="2">
    <location>
        <begin position="24"/>
        <end position="209"/>
    </location>
</feature>
<dbReference type="AlphaFoldDB" id="A0AAW6RGD6"/>
<comment type="caution">
    <text evidence="3">The sequence shown here is derived from an EMBL/GenBank/DDBJ whole genome shotgun (WGS) entry which is preliminary data.</text>
</comment>
<proteinExistence type="predicted"/>
<evidence type="ECO:0000256" key="1">
    <source>
        <dbReference type="SAM" id="MobiDB-lite"/>
    </source>
</evidence>
<feature type="compositionally biased region" description="Pro residues" evidence="1">
    <location>
        <begin position="196"/>
        <end position="209"/>
    </location>
</feature>
<keyword evidence="4" id="KW-1185">Reference proteome</keyword>
<protein>
    <submittedName>
        <fullName evidence="3">Spy/CpxP family protein refolding chaperone</fullName>
    </submittedName>
</protein>
<dbReference type="Gene3D" id="1.20.120.1490">
    <property type="match status" value="1"/>
</dbReference>
<dbReference type="GO" id="GO:0042597">
    <property type="term" value="C:periplasmic space"/>
    <property type="evidence" value="ECO:0007669"/>
    <property type="project" value="InterPro"/>
</dbReference>